<dbReference type="Pfam" id="PF18962">
    <property type="entry name" value="Por_Secre_tail"/>
    <property type="match status" value="1"/>
</dbReference>
<evidence type="ECO:0000313" key="3">
    <source>
        <dbReference type="EMBL" id="MBD8081961.1"/>
    </source>
</evidence>
<evidence type="ECO:0000256" key="1">
    <source>
        <dbReference type="ARBA" id="ARBA00022729"/>
    </source>
</evidence>
<dbReference type="NCBIfam" id="TIGR04183">
    <property type="entry name" value="Por_Secre_tail"/>
    <property type="match status" value="1"/>
</dbReference>
<evidence type="ECO:0000313" key="4">
    <source>
        <dbReference type="Proteomes" id="UP000637299"/>
    </source>
</evidence>
<gene>
    <name evidence="3" type="ORF">IC610_05925</name>
</gene>
<name>A0ABR8Z9M0_9FLAO</name>
<evidence type="ECO:0000259" key="2">
    <source>
        <dbReference type="Pfam" id="PF18962"/>
    </source>
</evidence>
<dbReference type="Gene3D" id="2.60.120.200">
    <property type="match status" value="1"/>
</dbReference>
<proteinExistence type="predicted"/>
<reference evidence="3 4" key="1">
    <citation type="submission" date="2020-09" db="EMBL/GenBank/DDBJ databases">
        <title>Genome seq and assembly of Chryseobacterium sp.</title>
        <authorList>
            <person name="Chhetri G."/>
        </authorList>
    </citation>
    <scope>NUCLEOTIDE SEQUENCE [LARGE SCALE GENOMIC DNA]</scope>
    <source>
        <strain evidence="3 4">GCR10</strain>
    </source>
</reference>
<dbReference type="Proteomes" id="UP000637299">
    <property type="component" value="Unassembled WGS sequence"/>
</dbReference>
<accession>A0ABR8Z9M0</accession>
<protein>
    <submittedName>
        <fullName evidence="3">T9SS type A sorting domain-containing protein</fullName>
    </submittedName>
</protein>
<organism evidence="3 4">
    <name type="scientific">Chryseobacterium caseinilyticum</name>
    <dbReference type="NCBI Taxonomy" id="2771428"/>
    <lineage>
        <taxon>Bacteria</taxon>
        <taxon>Pseudomonadati</taxon>
        <taxon>Bacteroidota</taxon>
        <taxon>Flavobacteriia</taxon>
        <taxon>Flavobacteriales</taxon>
        <taxon>Weeksellaceae</taxon>
        <taxon>Chryseobacterium group</taxon>
        <taxon>Chryseobacterium</taxon>
    </lineage>
</organism>
<feature type="domain" description="Secretion system C-terminal sorting" evidence="2">
    <location>
        <begin position="190"/>
        <end position="251"/>
    </location>
</feature>
<comment type="caution">
    <text evidence="3">The sequence shown here is derived from an EMBL/GenBank/DDBJ whole genome shotgun (WGS) entry which is preliminary data.</text>
</comment>
<keyword evidence="1" id="KW-0732">Signal</keyword>
<dbReference type="EMBL" id="JACYFS010000001">
    <property type="protein sequence ID" value="MBD8081961.1"/>
    <property type="molecule type" value="Genomic_DNA"/>
</dbReference>
<keyword evidence="4" id="KW-1185">Reference proteome</keyword>
<dbReference type="InterPro" id="IPR026444">
    <property type="entry name" value="Secre_tail"/>
</dbReference>
<sequence length="261" mass="28335">MTFLSLGSIVQLNAQCNAIDSFSENFDTLSCCAFGIVPNCWNSLRTSTGNQIISHTTPASGGSNVYQTGYGSGAVSIVIMPILSNINAGTHHFKFKVRVNSGPGKLDFGYLTDANDINSFVTLESLTITNSTYDSSAERTLDVPTTVPANARLAIRNPGSTWAGHYWDDAVWEPKSNLNVQDADLTSFKVYPNPASDYVEISEAQKVNDITIFDASGRLVKTVTAPQSKISVSELSAGMYYLKIKFIDKSTTVLSEKFIKK</sequence>